<reference evidence="3 4" key="1">
    <citation type="journal article" date="2012" name="BMC Genomics">
        <title>Complete genome sequence of Saccharothrix espanaensis DSM 44229T and comparison to the other completely sequenced Pseudonocardiaceae.</title>
        <authorList>
            <person name="Strobel T."/>
            <person name="Al-Dilaimi A."/>
            <person name="Blom J."/>
            <person name="Gessner A."/>
            <person name="Kalinowski J."/>
            <person name="Luzhetska M."/>
            <person name="Puhler A."/>
            <person name="Szczepanowski R."/>
            <person name="Bechthold A."/>
            <person name="Ruckert C."/>
        </authorList>
    </citation>
    <scope>NUCLEOTIDE SEQUENCE [LARGE SCALE GENOMIC DNA]</scope>
    <source>
        <strain evidence="4">ATCC 51144 / DSM 44229 / JCM 9112 / NBRC 15066 / NRRL 15764</strain>
    </source>
</reference>
<dbReference type="eggNOG" id="ENOG502ZU2I">
    <property type="taxonomic scope" value="Bacteria"/>
</dbReference>
<sequence>MSEADLREGLRAAVDGEPPLDFDADALIRRAHGLRAARKRRRALVAVGVATVVLMAAVLTLPNVLLRDAVEVDALDQRLLNTTAPATNGQPTDGQPSVTLTPPSQVAPPWDSAAWKATTLTGYLTARFPEIVPGASNVRVELVDGRLTSPDGVVSGYVYFTDREGGTGIMVNLGPAAEVGTRESFCRGLTCVNHMTWPDGSVLEYGTAVGPVTRSLGGHSVGYYRPDGTAVQLAGYNTEPGRNDGPVRSVPLTRDQLIALATDPRLFKF</sequence>
<evidence type="ECO:0000256" key="1">
    <source>
        <dbReference type="SAM" id="MobiDB-lite"/>
    </source>
</evidence>
<dbReference type="HOGENOM" id="CLU_1056157_0_0_11"/>
<dbReference type="PATRIC" id="fig|1179773.3.peg.8343"/>
<dbReference type="RefSeq" id="WP_015105589.1">
    <property type="nucleotide sequence ID" value="NC_019673.1"/>
</dbReference>
<organism evidence="3 4">
    <name type="scientific">Saccharothrix espanaensis (strain ATCC 51144 / DSM 44229 / JCM 9112 / NBRC 15066 / NRRL 15764)</name>
    <dbReference type="NCBI Taxonomy" id="1179773"/>
    <lineage>
        <taxon>Bacteria</taxon>
        <taxon>Bacillati</taxon>
        <taxon>Actinomycetota</taxon>
        <taxon>Actinomycetes</taxon>
        <taxon>Pseudonocardiales</taxon>
        <taxon>Pseudonocardiaceae</taxon>
        <taxon>Saccharothrix</taxon>
    </lineage>
</organism>
<keyword evidence="2" id="KW-0472">Membrane</keyword>
<evidence type="ECO:0000313" key="4">
    <source>
        <dbReference type="Proteomes" id="UP000006281"/>
    </source>
</evidence>
<evidence type="ECO:0000313" key="3">
    <source>
        <dbReference type="EMBL" id="CCH35482.1"/>
    </source>
</evidence>
<keyword evidence="4" id="KW-1185">Reference proteome</keyword>
<gene>
    <name evidence="3" type="ordered locus">BN6_82650</name>
</gene>
<name>K0KD33_SACES</name>
<dbReference type="BioCyc" id="SESP1179773:BN6_RS40045-MONOMER"/>
<feature type="transmembrane region" description="Helical" evidence="2">
    <location>
        <begin position="43"/>
        <end position="65"/>
    </location>
</feature>
<feature type="compositionally biased region" description="Polar residues" evidence="1">
    <location>
        <begin position="83"/>
        <end position="104"/>
    </location>
</feature>
<keyword evidence="2" id="KW-0812">Transmembrane</keyword>
<accession>K0KD33</accession>
<keyword evidence="2" id="KW-1133">Transmembrane helix</keyword>
<dbReference type="EMBL" id="HE804045">
    <property type="protein sequence ID" value="CCH35482.1"/>
    <property type="molecule type" value="Genomic_DNA"/>
</dbReference>
<proteinExistence type="predicted"/>
<dbReference type="STRING" id="1179773.BN6_82650"/>
<feature type="region of interest" description="Disordered" evidence="1">
    <location>
        <begin position="83"/>
        <end position="106"/>
    </location>
</feature>
<dbReference type="AlphaFoldDB" id="K0KD33"/>
<evidence type="ECO:0000256" key="2">
    <source>
        <dbReference type="SAM" id="Phobius"/>
    </source>
</evidence>
<dbReference type="Proteomes" id="UP000006281">
    <property type="component" value="Chromosome"/>
</dbReference>
<dbReference type="KEGG" id="sesp:BN6_82650"/>
<protein>
    <submittedName>
        <fullName evidence="3">Putative membrane protein</fullName>
    </submittedName>
</protein>
<dbReference type="OrthoDB" id="3681611at2"/>